<dbReference type="InterPro" id="IPR000600">
    <property type="entry name" value="ROK"/>
</dbReference>
<gene>
    <name evidence="2" type="ORF">EP57_16545</name>
</gene>
<dbReference type="PANTHER" id="PTHR18964">
    <property type="entry name" value="ROK (REPRESSOR, ORF, KINASE) FAMILY"/>
    <property type="match status" value="1"/>
</dbReference>
<dbReference type="RefSeq" id="WP_036088406.1">
    <property type="nucleotide sequence ID" value="NZ_CBCSHQ010000016.1"/>
</dbReference>
<sequence length="321" mass="33595">MTTKTSILGIDIGGTKILIGEVDMAGRVLHAKSYASDTTDQQAVVATLLEALRDYQETVGIDLQTITAAGVGVVGRVDAKNGIWLEIEPGKSDPTPLASILADVLHVPVAIENDVAAATTAEAKLGVGKETSDFIYINVGTGIAAGTMTDGKLITGGHFNAGEIGHMVVDLESEVPCGCGRTGCVERVASGLGLSEQAYAKAADHPETTLPVQTGERIPADTIFEAAIQRDQLAETITHYAAKSLAAMTMNLVRTTDPECVVFGGGVTQNDYFWQLVQSHMQPNTVRFVTKGIVRTSVSSKEVGLIGASFIGQTALAIPIT</sequence>
<accession>A0A099W0R2</accession>
<dbReference type="EMBL" id="JNFA01000031">
    <property type="protein sequence ID" value="KGL37635.1"/>
    <property type="molecule type" value="Genomic_DNA"/>
</dbReference>
<dbReference type="Proteomes" id="UP000029844">
    <property type="component" value="Unassembled WGS sequence"/>
</dbReference>
<dbReference type="GeneID" id="58718940"/>
<dbReference type="PANTHER" id="PTHR18964:SF149">
    <property type="entry name" value="BIFUNCTIONAL UDP-N-ACETYLGLUCOSAMINE 2-EPIMERASE_N-ACETYLMANNOSAMINE KINASE"/>
    <property type="match status" value="1"/>
</dbReference>
<dbReference type="STRING" id="1552123.EP57_16545"/>
<dbReference type="Pfam" id="PF00480">
    <property type="entry name" value="ROK"/>
    <property type="match status" value="1"/>
</dbReference>
<evidence type="ECO:0000256" key="1">
    <source>
        <dbReference type="ARBA" id="ARBA00006479"/>
    </source>
</evidence>
<dbReference type="OrthoDB" id="9796533at2"/>
<dbReference type="Gene3D" id="3.30.420.40">
    <property type="match status" value="2"/>
</dbReference>
<reference evidence="2 3" key="1">
    <citation type="submission" date="2014-05" db="EMBL/GenBank/DDBJ databases">
        <title>Novel Listeriaceae from food processing environments.</title>
        <authorList>
            <person name="den Bakker H.C."/>
        </authorList>
    </citation>
    <scope>NUCLEOTIDE SEQUENCE [LARGE SCALE GENOMIC DNA]</scope>
    <source>
        <strain evidence="2 3">FSL A5-0281</strain>
    </source>
</reference>
<keyword evidence="3" id="KW-1185">Reference proteome</keyword>
<organism evidence="2 3">
    <name type="scientific">Listeria booriae</name>
    <dbReference type="NCBI Taxonomy" id="1552123"/>
    <lineage>
        <taxon>Bacteria</taxon>
        <taxon>Bacillati</taxon>
        <taxon>Bacillota</taxon>
        <taxon>Bacilli</taxon>
        <taxon>Bacillales</taxon>
        <taxon>Listeriaceae</taxon>
        <taxon>Listeria</taxon>
    </lineage>
</organism>
<dbReference type="SUPFAM" id="SSF53067">
    <property type="entry name" value="Actin-like ATPase domain"/>
    <property type="match status" value="1"/>
</dbReference>
<dbReference type="AlphaFoldDB" id="A0A099W0R2"/>
<protein>
    <submittedName>
        <fullName evidence="2">ROK family transcriptional regulator</fullName>
    </submittedName>
</protein>
<proteinExistence type="inferred from homology"/>
<dbReference type="InterPro" id="IPR043129">
    <property type="entry name" value="ATPase_NBD"/>
</dbReference>
<evidence type="ECO:0000313" key="2">
    <source>
        <dbReference type="EMBL" id="KGL37635.1"/>
    </source>
</evidence>
<dbReference type="eggNOG" id="COG1940">
    <property type="taxonomic scope" value="Bacteria"/>
</dbReference>
<comment type="caution">
    <text evidence="2">The sequence shown here is derived from an EMBL/GenBank/DDBJ whole genome shotgun (WGS) entry which is preliminary data.</text>
</comment>
<evidence type="ECO:0000313" key="3">
    <source>
        <dbReference type="Proteomes" id="UP000029844"/>
    </source>
</evidence>
<name>A0A099W0R2_9LIST</name>
<comment type="similarity">
    <text evidence="1">Belongs to the ROK (NagC/XylR) family.</text>
</comment>